<dbReference type="GO" id="GO:0005634">
    <property type="term" value="C:nucleus"/>
    <property type="evidence" value="ECO:0000318"/>
    <property type="project" value="GO_Central"/>
</dbReference>
<dbReference type="HOGENOM" id="CLU_662889_0_0_1"/>
<organism evidence="3 5">
    <name type="scientific">Medicago truncatula</name>
    <name type="common">Barrel medic</name>
    <name type="synonym">Medicago tribuloides</name>
    <dbReference type="NCBI Taxonomy" id="3880"/>
    <lineage>
        <taxon>Eukaryota</taxon>
        <taxon>Viridiplantae</taxon>
        <taxon>Streptophyta</taxon>
        <taxon>Embryophyta</taxon>
        <taxon>Tracheophyta</taxon>
        <taxon>Spermatophyta</taxon>
        <taxon>Magnoliopsida</taxon>
        <taxon>eudicotyledons</taxon>
        <taxon>Gunneridae</taxon>
        <taxon>Pentapetalae</taxon>
        <taxon>rosids</taxon>
        <taxon>fabids</taxon>
        <taxon>Fabales</taxon>
        <taxon>Fabaceae</taxon>
        <taxon>Papilionoideae</taxon>
        <taxon>50 kb inversion clade</taxon>
        <taxon>NPAAA clade</taxon>
        <taxon>Hologalegina</taxon>
        <taxon>IRL clade</taxon>
        <taxon>Trifolieae</taxon>
        <taxon>Medicago</taxon>
    </lineage>
</organism>
<dbReference type="GO" id="GO:0045814">
    <property type="term" value="P:negative regulation of gene expression, epigenetic"/>
    <property type="evidence" value="ECO:0000318"/>
    <property type="project" value="GO_Central"/>
</dbReference>
<keyword evidence="2" id="KW-0539">Nucleus</keyword>
<keyword evidence="3" id="KW-0472">Membrane</keyword>
<keyword evidence="3" id="KW-0812">Transmembrane</keyword>
<sequence>MYGVFLRKGILVVTCLVLGCILFLVLFRLGSSMLLLAWPGGKLGLVSEPVPLQGLELLDLLSGYGGGSCGEVCFLRPMISSTENSTDHGVVPLRRWELNNVICLKKQLRNSCQTLEGSCIQQSTSEQLPVFRSDYKSENRCPQHVQNEPGEMSDAVTGLVAEEQTQSVPKYILRLLGSSDRALRSRDNKPKPPEPINNVAETIERKKKKTRNEGINAQFSRIRAQLRYYLNRISYEQSLIDAYCVLLVNCWTTEMELHLAFYKLNGCKSITACVGILQALTLPTFMLLLNHTVRRPSLALYFSVLGCQAFCILYAKAALSTFNKITILIFLTGDVARLKLQKFIDFVVVDSDKGNEAEDNCLEESTEPYVGMEFDSEAARKFYVEHARWVGFVLRRYATSTFWNRWQDFCSLNWM</sequence>
<gene>
    <name evidence="3" type="ordered locus">MTR_7g053103</name>
</gene>
<dbReference type="EnsemblPlants" id="KEH22529">
    <property type="protein sequence ID" value="KEH22529"/>
    <property type="gene ID" value="MTR_7g053103"/>
</dbReference>
<name>A0A072TYE9_MEDTR</name>
<dbReference type="GO" id="GO:0003682">
    <property type="term" value="F:chromatin binding"/>
    <property type="evidence" value="ECO:0000318"/>
    <property type="project" value="GO_Central"/>
</dbReference>
<keyword evidence="5" id="KW-1185">Reference proteome</keyword>
<reference evidence="3 4" key="2">
    <citation type="journal article" date="2014" name="BMC Genomics">
        <title>An improved genome release (version Mt4.0) for the model legume Medicago truncatula.</title>
        <authorList>
            <person name="Tang H."/>
            <person name="Krishnakumar V."/>
            <person name="Bidwell S."/>
            <person name="Rosen B."/>
            <person name="Chan A."/>
            <person name="Zhou S."/>
            <person name="Gentzbittel L."/>
            <person name="Childs K.L."/>
            <person name="Yandell M."/>
            <person name="Gundlach H."/>
            <person name="Mayer K.F."/>
            <person name="Schwartz D.C."/>
            <person name="Town C.D."/>
        </authorList>
    </citation>
    <scope>GENOME REANNOTATION</scope>
    <source>
        <strain evidence="3">A17</strain>
        <strain evidence="4">cv. Jemalong A17</strain>
    </source>
</reference>
<reference evidence="4" key="3">
    <citation type="submission" date="2015-04" db="UniProtKB">
        <authorList>
            <consortium name="EnsemblPlants"/>
        </authorList>
    </citation>
    <scope>IDENTIFICATION</scope>
    <source>
        <strain evidence="4">cv. Jemalong A17</strain>
    </source>
</reference>
<dbReference type="PANTHER" id="PTHR12628:SF10">
    <property type="entry name" value="HOMEOBOX DOMAIN-CONTAINING PROTEIN"/>
    <property type="match status" value="1"/>
</dbReference>
<dbReference type="AlphaFoldDB" id="A0A072TYE9"/>
<dbReference type="GO" id="GO:0003677">
    <property type="term" value="F:DNA binding"/>
    <property type="evidence" value="ECO:0000318"/>
    <property type="project" value="GO_Central"/>
</dbReference>
<accession>A0A072TYE9</accession>
<protein>
    <submittedName>
        <fullName evidence="3">Transmembrane protein, putative</fullName>
    </submittedName>
</protein>
<dbReference type="PROSITE" id="PS51257">
    <property type="entry name" value="PROKAR_LIPOPROTEIN"/>
    <property type="match status" value="1"/>
</dbReference>
<comment type="subcellular location">
    <subcellularLocation>
        <location evidence="1">Nucleus</location>
    </subcellularLocation>
</comment>
<dbReference type="PANTHER" id="PTHR12628">
    <property type="entry name" value="POLYCOMB-LIKE TRANSCRIPTION FACTOR"/>
    <property type="match status" value="1"/>
</dbReference>
<evidence type="ECO:0000313" key="3">
    <source>
        <dbReference type="EMBL" id="KEH22529.1"/>
    </source>
</evidence>
<evidence type="ECO:0000313" key="4">
    <source>
        <dbReference type="EnsemblPlants" id="KEH22529"/>
    </source>
</evidence>
<evidence type="ECO:0000313" key="5">
    <source>
        <dbReference type="Proteomes" id="UP000002051"/>
    </source>
</evidence>
<reference evidence="3 4" key="1">
    <citation type="journal article" date="2011" name="Nature">
        <title>The Medicago genome provides insight into the evolution of rhizobial symbioses.</title>
        <authorList>
            <person name="Young N.D."/>
            <person name="Debelle F."/>
            <person name="Oldroyd G.E."/>
            <person name="Geurts R."/>
            <person name="Cannon S.B."/>
            <person name="Udvardi M.K."/>
            <person name="Benedito V.A."/>
            <person name="Mayer K.F."/>
            <person name="Gouzy J."/>
            <person name="Schoof H."/>
            <person name="Van de Peer Y."/>
            <person name="Proost S."/>
            <person name="Cook D.R."/>
            <person name="Meyers B.C."/>
            <person name="Spannagl M."/>
            <person name="Cheung F."/>
            <person name="De Mita S."/>
            <person name="Krishnakumar V."/>
            <person name="Gundlach H."/>
            <person name="Zhou S."/>
            <person name="Mudge J."/>
            <person name="Bharti A.K."/>
            <person name="Murray J.D."/>
            <person name="Naoumkina M.A."/>
            <person name="Rosen B."/>
            <person name="Silverstein K.A."/>
            <person name="Tang H."/>
            <person name="Rombauts S."/>
            <person name="Zhao P.X."/>
            <person name="Zhou P."/>
            <person name="Barbe V."/>
            <person name="Bardou P."/>
            <person name="Bechner M."/>
            <person name="Bellec A."/>
            <person name="Berger A."/>
            <person name="Berges H."/>
            <person name="Bidwell S."/>
            <person name="Bisseling T."/>
            <person name="Choisne N."/>
            <person name="Couloux A."/>
            <person name="Denny R."/>
            <person name="Deshpande S."/>
            <person name="Dai X."/>
            <person name="Doyle J.J."/>
            <person name="Dudez A.M."/>
            <person name="Farmer A.D."/>
            <person name="Fouteau S."/>
            <person name="Franken C."/>
            <person name="Gibelin C."/>
            <person name="Gish J."/>
            <person name="Goldstein S."/>
            <person name="Gonzalez A.J."/>
            <person name="Green P.J."/>
            <person name="Hallab A."/>
            <person name="Hartog M."/>
            <person name="Hua A."/>
            <person name="Humphray S.J."/>
            <person name="Jeong D.H."/>
            <person name="Jing Y."/>
            <person name="Jocker A."/>
            <person name="Kenton S.M."/>
            <person name="Kim D.J."/>
            <person name="Klee K."/>
            <person name="Lai H."/>
            <person name="Lang C."/>
            <person name="Lin S."/>
            <person name="Macmil S.L."/>
            <person name="Magdelenat G."/>
            <person name="Matthews L."/>
            <person name="McCorrison J."/>
            <person name="Monaghan E.L."/>
            <person name="Mun J.H."/>
            <person name="Najar F.Z."/>
            <person name="Nicholson C."/>
            <person name="Noirot C."/>
            <person name="O'Bleness M."/>
            <person name="Paule C.R."/>
            <person name="Poulain J."/>
            <person name="Prion F."/>
            <person name="Qin B."/>
            <person name="Qu C."/>
            <person name="Retzel E.F."/>
            <person name="Riddle C."/>
            <person name="Sallet E."/>
            <person name="Samain S."/>
            <person name="Samson N."/>
            <person name="Sanders I."/>
            <person name="Saurat O."/>
            <person name="Scarpelli C."/>
            <person name="Schiex T."/>
            <person name="Segurens B."/>
            <person name="Severin A.J."/>
            <person name="Sherrier D.J."/>
            <person name="Shi R."/>
            <person name="Sims S."/>
            <person name="Singer S.R."/>
            <person name="Sinharoy S."/>
            <person name="Sterck L."/>
            <person name="Viollet A."/>
            <person name="Wang B.B."/>
            <person name="Wang K."/>
            <person name="Wang M."/>
            <person name="Wang X."/>
            <person name="Warfsmann J."/>
            <person name="Weissenbach J."/>
            <person name="White D.D."/>
            <person name="White J.D."/>
            <person name="Wiley G.B."/>
            <person name="Wincker P."/>
            <person name="Xing Y."/>
            <person name="Yang L."/>
            <person name="Yao Z."/>
            <person name="Ying F."/>
            <person name="Zhai J."/>
            <person name="Zhou L."/>
            <person name="Zuber A."/>
            <person name="Denarie J."/>
            <person name="Dixon R.A."/>
            <person name="May G.D."/>
            <person name="Schwartz D.C."/>
            <person name="Rogers J."/>
            <person name="Quetier F."/>
            <person name="Town C.D."/>
            <person name="Roe B.A."/>
        </authorList>
    </citation>
    <scope>NUCLEOTIDE SEQUENCE [LARGE SCALE GENOMIC DNA]</scope>
    <source>
        <strain evidence="3">A17</strain>
        <strain evidence="4">cv. Jemalong A17</strain>
    </source>
</reference>
<evidence type="ECO:0000256" key="1">
    <source>
        <dbReference type="ARBA" id="ARBA00004123"/>
    </source>
</evidence>
<evidence type="ECO:0000256" key="2">
    <source>
        <dbReference type="ARBA" id="ARBA00023242"/>
    </source>
</evidence>
<dbReference type="STRING" id="3880.A0A072TYE9"/>
<dbReference type="EMBL" id="CM001223">
    <property type="protein sequence ID" value="KEH22529.1"/>
    <property type="molecule type" value="Genomic_DNA"/>
</dbReference>
<dbReference type="Proteomes" id="UP000002051">
    <property type="component" value="Unassembled WGS sequence"/>
</dbReference>
<proteinExistence type="predicted"/>